<protein>
    <submittedName>
        <fullName evidence="2">Uncharacterized protein</fullName>
    </submittedName>
</protein>
<feature type="compositionally biased region" description="Acidic residues" evidence="1">
    <location>
        <begin position="251"/>
        <end position="262"/>
    </location>
</feature>
<feature type="compositionally biased region" description="Polar residues" evidence="1">
    <location>
        <begin position="129"/>
        <end position="139"/>
    </location>
</feature>
<feature type="region of interest" description="Disordered" evidence="1">
    <location>
        <begin position="170"/>
        <end position="298"/>
    </location>
</feature>
<dbReference type="AlphaFoldDB" id="A0A7S1AF56"/>
<dbReference type="EMBL" id="HBFQ01037716">
    <property type="protein sequence ID" value="CAD8852293.1"/>
    <property type="molecule type" value="Transcribed_RNA"/>
</dbReference>
<feature type="compositionally biased region" description="Low complexity" evidence="1">
    <location>
        <begin position="263"/>
        <end position="281"/>
    </location>
</feature>
<feature type="compositionally biased region" description="Acidic residues" evidence="1">
    <location>
        <begin position="196"/>
        <end position="239"/>
    </location>
</feature>
<accession>A0A7S1AF56</accession>
<organism evidence="2">
    <name type="scientific">Noctiluca scintillans</name>
    <name type="common">Sea sparkle</name>
    <name type="synonym">Red tide dinoflagellate</name>
    <dbReference type="NCBI Taxonomy" id="2966"/>
    <lineage>
        <taxon>Eukaryota</taxon>
        <taxon>Sar</taxon>
        <taxon>Alveolata</taxon>
        <taxon>Dinophyceae</taxon>
        <taxon>Noctilucales</taxon>
        <taxon>Noctilucaceae</taxon>
        <taxon>Noctiluca</taxon>
    </lineage>
</organism>
<feature type="region of interest" description="Disordered" evidence="1">
    <location>
        <begin position="125"/>
        <end position="147"/>
    </location>
</feature>
<gene>
    <name evidence="2" type="ORF">NSCI0253_LOCUS26643</name>
</gene>
<feature type="region of interest" description="Disordered" evidence="1">
    <location>
        <begin position="368"/>
        <end position="416"/>
    </location>
</feature>
<evidence type="ECO:0000256" key="1">
    <source>
        <dbReference type="SAM" id="MobiDB-lite"/>
    </source>
</evidence>
<sequence length="717" mass="78563">MGGCCSPTVLSQFEVEFGVRDGSVLVLDTSTMDMDQLLRVGIAEAQLATVLRQKTDKAHHLKISRVLLLAALRRCAASESGVRAHLLEVLEKLGENSDALRIIAECAIDTNSQCNSWGQKQEAEAGDCNNETQFENSVPASLPHPLELDVGRPRVLSTVDEALVEDNEVEAHVEVETSWSSVQDAQEDEPAKQDQVLEDQDADAEHDDGTEEQEDNDEQEEEEDEDDDEEADDVDEEQEMGVTDEPGRQEDNDEDGEDEDYGSSEGNDGSSEGNDGSSEGNEFPDLTPEKDTPLLDDSQTVTSVFALEDVCEEQPVTALREVPRHSPCLVEMSPLVGHSPKLDAEMWNAQSIQVSANTREALAQLRAELVSPDKEPRPRAQPQQGKRRGHGRQPSQSPSTGYLSAETDGDSSKQASKDEFVADLRARNMLRESPPAFAEDRRVDAVNPLSLSPSLSHISQDTFSMVPSVWPTPLTTSCEARLEALHSSPSAPTGAVSVRVVNGVSGEEEVRFPCPIHASFSEQGFMQTLDRLCQQHAGQALSELNWLSQANAGAKLVRRKCDIRMVENLRGDDGGKRLMVLFLCTVPITPPSELLPMQVRLRSVTPCKIASGTPHVRVVLVTSLLEAGRQYSVAFTHQWSNMTHSAEASLLQNRRGVELSMPWQMLAGGDTTEGLYDIHLVIDKSHRSENRRTLTVASPESELSCSSASAFEPIRRS</sequence>
<reference evidence="2" key="1">
    <citation type="submission" date="2021-01" db="EMBL/GenBank/DDBJ databases">
        <authorList>
            <person name="Corre E."/>
            <person name="Pelletier E."/>
            <person name="Niang G."/>
            <person name="Scheremetjew M."/>
            <person name="Finn R."/>
            <person name="Kale V."/>
            <person name="Holt S."/>
            <person name="Cochrane G."/>
            <person name="Meng A."/>
            <person name="Brown T."/>
            <person name="Cohen L."/>
        </authorList>
    </citation>
    <scope>NUCLEOTIDE SEQUENCE</scope>
</reference>
<name>A0A7S1AF56_NOCSC</name>
<evidence type="ECO:0000313" key="2">
    <source>
        <dbReference type="EMBL" id="CAD8852293.1"/>
    </source>
</evidence>
<feature type="compositionally biased region" description="Polar residues" evidence="1">
    <location>
        <begin position="393"/>
        <end position="402"/>
    </location>
</feature>
<proteinExistence type="predicted"/>